<dbReference type="EMBL" id="JABFAA010000009">
    <property type="protein sequence ID" value="MBA0690201.1"/>
    <property type="molecule type" value="Genomic_DNA"/>
</dbReference>
<name>A0A7J8XSA2_GOSAI</name>
<proteinExistence type="predicted"/>
<comment type="caution">
    <text evidence="2">The sequence shown here is derived from an EMBL/GenBank/DDBJ whole genome shotgun (WGS) entry which is preliminary data.</text>
</comment>
<evidence type="ECO:0000256" key="1">
    <source>
        <dbReference type="SAM" id="SignalP"/>
    </source>
</evidence>
<gene>
    <name evidence="2" type="ORF">Goari_007894</name>
</gene>
<keyword evidence="1" id="KW-0732">Signal</keyword>
<protein>
    <submittedName>
        <fullName evidence="2">Uncharacterized protein</fullName>
    </submittedName>
</protein>
<dbReference type="Proteomes" id="UP000593577">
    <property type="component" value="Unassembled WGS sequence"/>
</dbReference>
<dbReference type="AlphaFoldDB" id="A0A7J8XSA2"/>
<evidence type="ECO:0000313" key="2">
    <source>
        <dbReference type="EMBL" id="MBA0690201.1"/>
    </source>
</evidence>
<evidence type="ECO:0000313" key="3">
    <source>
        <dbReference type="Proteomes" id="UP000593577"/>
    </source>
</evidence>
<sequence>PGLWLRADNVLQWLFLFKFLRVRIDLLVLTAKGNYQYRSSTVPVMQPWFHFELQ</sequence>
<feature type="non-terminal residue" evidence="2">
    <location>
        <position position="1"/>
    </location>
</feature>
<organism evidence="2 3">
    <name type="scientific">Gossypium aridum</name>
    <name type="common">American cotton</name>
    <name type="synonym">Erioxylum aridum</name>
    <dbReference type="NCBI Taxonomy" id="34290"/>
    <lineage>
        <taxon>Eukaryota</taxon>
        <taxon>Viridiplantae</taxon>
        <taxon>Streptophyta</taxon>
        <taxon>Embryophyta</taxon>
        <taxon>Tracheophyta</taxon>
        <taxon>Spermatophyta</taxon>
        <taxon>Magnoliopsida</taxon>
        <taxon>eudicotyledons</taxon>
        <taxon>Gunneridae</taxon>
        <taxon>Pentapetalae</taxon>
        <taxon>rosids</taxon>
        <taxon>malvids</taxon>
        <taxon>Malvales</taxon>
        <taxon>Malvaceae</taxon>
        <taxon>Malvoideae</taxon>
        <taxon>Gossypium</taxon>
    </lineage>
</organism>
<accession>A0A7J8XSA2</accession>
<feature type="signal peptide" evidence="1">
    <location>
        <begin position="1"/>
        <end position="22"/>
    </location>
</feature>
<reference evidence="2 3" key="1">
    <citation type="journal article" date="2019" name="Genome Biol. Evol.">
        <title>Insights into the evolution of the New World diploid cottons (Gossypium, subgenus Houzingenia) based on genome sequencing.</title>
        <authorList>
            <person name="Grover C.E."/>
            <person name="Arick M.A. 2nd"/>
            <person name="Thrash A."/>
            <person name="Conover J.L."/>
            <person name="Sanders W.S."/>
            <person name="Peterson D.G."/>
            <person name="Frelichowski J.E."/>
            <person name="Scheffler J.A."/>
            <person name="Scheffler B.E."/>
            <person name="Wendel J.F."/>
        </authorList>
    </citation>
    <scope>NUCLEOTIDE SEQUENCE [LARGE SCALE GENOMIC DNA]</scope>
    <source>
        <strain evidence="2">185</strain>
        <tissue evidence="2">Leaf</tissue>
    </source>
</reference>
<keyword evidence="3" id="KW-1185">Reference proteome</keyword>
<feature type="chain" id="PRO_5029860453" evidence="1">
    <location>
        <begin position="23"/>
        <end position="54"/>
    </location>
</feature>